<keyword evidence="3" id="KW-1185">Reference proteome</keyword>
<dbReference type="EMBL" id="JAGMUU010000002">
    <property type="protein sequence ID" value="KAH7159720.1"/>
    <property type="molecule type" value="Genomic_DNA"/>
</dbReference>
<organism evidence="2 3">
    <name type="scientific">Dactylonectria estremocensis</name>
    <dbReference type="NCBI Taxonomy" id="1079267"/>
    <lineage>
        <taxon>Eukaryota</taxon>
        <taxon>Fungi</taxon>
        <taxon>Dikarya</taxon>
        <taxon>Ascomycota</taxon>
        <taxon>Pezizomycotina</taxon>
        <taxon>Sordariomycetes</taxon>
        <taxon>Hypocreomycetidae</taxon>
        <taxon>Hypocreales</taxon>
        <taxon>Nectriaceae</taxon>
        <taxon>Dactylonectria</taxon>
    </lineage>
</organism>
<sequence>MEEAGVSLQLEKNTFTAEQVVSHLSTLLNEETNESYMRNVKRMENIARTASRRKHHAAGLVEEVMYDSELRVARPMHLQTADMRMPWWKAQNLDLVLFSLVNFVGLPVAVVFGIRSLMRGQSISSFKDTLPQLFRSTTGLFGQVFSYRFR</sequence>
<keyword evidence="1" id="KW-0812">Transmembrane</keyword>
<name>A0A9P9FB47_9HYPO</name>
<evidence type="ECO:0000256" key="1">
    <source>
        <dbReference type="SAM" id="Phobius"/>
    </source>
</evidence>
<evidence type="ECO:0000313" key="3">
    <source>
        <dbReference type="Proteomes" id="UP000717696"/>
    </source>
</evidence>
<keyword evidence="1" id="KW-0472">Membrane</keyword>
<dbReference type="OrthoDB" id="5835829at2759"/>
<feature type="transmembrane region" description="Helical" evidence="1">
    <location>
        <begin position="95"/>
        <end position="114"/>
    </location>
</feature>
<proteinExistence type="predicted"/>
<keyword evidence="1" id="KW-1133">Transmembrane helix</keyword>
<comment type="caution">
    <text evidence="2">The sequence shown here is derived from an EMBL/GenBank/DDBJ whole genome shotgun (WGS) entry which is preliminary data.</text>
</comment>
<evidence type="ECO:0000313" key="2">
    <source>
        <dbReference type="EMBL" id="KAH7159720.1"/>
    </source>
</evidence>
<dbReference type="SUPFAM" id="SSF53756">
    <property type="entry name" value="UDP-Glycosyltransferase/glycogen phosphorylase"/>
    <property type="match status" value="1"/>
</dbReference>
<gene>
    <name evidence="2" type="ORF">B0J13DRAFT_616525</name>
</gene>
<reference evidence="2" key="1">
    <citation type="journal article" date="2021" name="Nat. Commun.">
        <title>Genetic determinants of endophytism in the Arabidopsis root mycobiome.</title>
        <authorList>
            <person name="Mesny F."/>
            <person name="Miyauchi S."/>
            <person name="Thiergart T."/>
            <person name="Pickel B."/>
            <person name="Atanasova L."/>
            <person name="Karlsson M."/>
            <person name="Huettel B."/>
            <person name="Barry K.W."/>
            <person name="Haridas S."/>
            <person name="Chen C."/>
            <person name="Bauer D."/>
            <person name="Andreopoulos W."/>
            <person name="Pangilinan J."/>
            <person name="LaButti K."/>
            <person name="Riley R."/>
            <person name="Lipzen A."/>
            <person name="Clum A."/>
            <person name="Drula E."/>
            <person name="Henrissat B."/>
            <person name="Kohler A."/>
            <person name="Grigoriev I.V."/>
            <person name="Martin F.M."/>
            <person name="Hacquard S."/>
        </authorList>
    </citation>
    <scope>NUCLEOTIDE SEQUENCE</scope>
    <source>
        <strain evidence="2">MPI-CAGE-AT-0021</strain>
    </source>
</reference>
<dbReference type="Proteomes" id="UP000717696">
    <property type="component" value="Unassembled WGS sequence"/>
</dbReference>
<protein>
    <submittedName>
        <fullName evidence="2">Uncharacterized protein</fullName>
    </submittedName>
</protein>
<dbReference type="AlphaFoldDB" id="A0A9P9FB47"/>
<accession>A0A9P9FB47</accession>